<evidence type="ECO:0000313" key="1">
    <source>
        <dbReference type="Proteomes" id="UP000050795"/>
    </source>
</evidence>
<reference evidence="1" key="1">
    <citation type="submission" date="2022-06" db="EMBL/GenBank/DDBJ databases">
        <authorList>
            <person name="Berger JAMES D."/>
            <person name="Berger JAMES D."/>
        </authorList>
    </citation>
    <scope>NUCLEOTIDE SEQUENCE [LARGE SCALE GENOMIC DNA]</scope>
</reference>
<sequence>MLLKMGFVTSVKHIEALIDLKFIMEDLNLVFMLNTTDFRLMKICLVSPVLYLKTSLVTSLSWVEMMLSA</sequence>
<keyword evidence="1" id="KW-1185">Reference proteome</keyword>
<reference evidence="2" key="2">
    <citation type="submission" date="2023-11" db="UniProtKB">
        <authorList>
            <consortium name="WormBaseParasite"/>
        </authorList>
    </citation>
    <scope>IDENTIFICATION</scope>
</reference>
<accession>A0AA85K4B5</accession>
<organism evidence="1 2">
    <name type="scientific">Trichobilharzia regenti</name>
    <name type="common">Nasal bird schistosome</name>
    <dbReference type="NCBI Taxonomy" id="157069"/>
    <lineage>
        <taxon>Eukaryota</taxon>
        <taxon>Metazoa</taxon>
        <taxon>Spiralia</taxon>
        <taxon>Lophotrochozoa</taxon>
        <taxon>Platyhelminthes</taxon>
        <taxon>Trematoda</taxon>
        <taxon>Digenea</taxon>
        <taxon>Strigeidida</taxon>
        <taxon>Schistosomatoidea</taxon>
        <taxon>Schistosomatidae</taxon>
        <taxon>Trichobilharzia</taxon>
    </lineage>
</organism>
<dbReference type="AlphaFoldDB" id="A0AA85K4B5"/>
<name>A0AA85K4B5_TRIRE</name>
<proteinExistence type="predicted"/>
<evidence type="ECO:0000313" key="2">
    <source>
        <dbReference type="WBParaSite" id="TREG1_60710.1"/>
    </source>
</evidence>
<dbReference type="WBParaSite" id="TREG1_60710.1">
    <property type="protein sequence ID" value="TREG1_60710.1"/>
    <property type="gene ID" value="TREG1_60710"/>
</dbReference>
<protein>
    <submittedName>
        <fullName evidence="2">Uncharacterized protein</fullName>
    </submittedName>
</protein>
<dbReference type="Proteomes" id="UP000050795">
    <property type="component" value="Unassembled WGS sequence"/>
</dbReference>